<keyword evidence="1" id="KW-0175">Coiled coil</keyword>
<proteinExistence type="predicted"/>
<name>A0A9X7XV48_LACJH</name>
<geneLocation type="plasmid" evidence="2 3">
    <name>unnamed2</name>
</geneLocation>
<dbReference type="AlphaFoldDB" id="A0A9X7XV48"/>
<organism evidence="2 3">
    <name type="scientific">Lactobacillus johnsonii</name>
    <dbReference type="NCBI Taxonomy" id="33959"/>
    <lineage>
        <taxon>Bacteria</taxon>
        <taxon>Bacillati</taxon>
        <taxon>Bacillota</taxon>
        <taxon>Bacilli</taxon>
        <taxon>Lactobacillales</taxon>
        <taxon>Lactobacillaceae</taxon>
        <taxon>Lactobacillus</taxon>
    </lineage>
</organism>
<accession>A0A9X7XV48</accession>
<gene>
    <name evidence="2" type="ORF">FEE39_10305</name>
</gene>
<evidence type="ECO:0000256" key="1">
    <source>
        <dbReference type="SAM" id="Coils"/>
    </source>
</evidence>
<sequence>MNNEIQKDVLIQKHFRLFKQDLNRINKLKKDKYFLRNNGDVIRFLLDSYDKLQEVEKDFKELQRNQIQLKSQNKQLSRMEIALYELLFVKGIGNKTFRGYDTYKEPLDKAVDRIIKNSQERLATNSVRDRKEENRFDDLFR</sequence>
<dbReference type="RefSeq" id="WP_163588982.1">
    <property type="nucleotide sequence ID" value="NZ_CP040856.1"/>
</dbReference>
<keyword evidence="2" id="KW-0614">Plasmid</keyword>
<protein>
    <submittedName>
        <fullName evidence="2">DUF4461 domain-containing protein</fullName>
    </submittedName>
</protein>
<feature type="coiled-coil region" evidence="1">
    <location>
        <begin position="45"/>
        <end position="82"/>
    </location>
</feature>
<dbReference type="EMBL" id="CP040856">
    <property type="protein sequence ID" value="QIA88625.1"/>
    <property type="molecule type" value="Genomic_DNA"/>
</dbReference>
<evidence type="ECO:0000313" key="2">
    <source>
        <dbReference type="EMBL" id="QIA88625.1"/>
    </source>
</evidence>
<evidence type="ECO:0000313" key="3">
    <source>
        <dbReference type="Proteomes" id="UP000464749"/>
    </source>
</evidence>
<dbReference type="Proteomes" id="UP000464749">
    <property type="component" value="Plasmid unnamed2"/>
</dbReference>
<reference evidence="2 3" key="1">
    <citation type="submission" date="2019-06" db="EMBL/GenBank/DDBJ databases">
        <title>Whole genome sequencing of Lactobacillus johnsonii strain G2A.</title>
        <authorList>
            <person name="Conlan S."/>
            <person name="Thomas P.J."/>
            <person name="Mullikin J."/>
            <person name="Singer J."/>
            <person name="Weaver C."/>
            <person name="Segre J.A."/>
        </authorList>
    </citation>
    <scope>NUCLEOTIDE SEQUENCE [LARGE SCALE GENOMIC DNA]</scope>
    <source>
        <strain evidence="2 3">G2A</strain>
        <plasmid evidence="2 3">unnamed2</plasmid>
    </source>
</reference>